<proteinExistence type="predicted"/>
<comment type="caution">
    <text evidence="1">The sequence shown here is derived from an EMBL/GenBank/DDBJ whole genome shotgun (WGS) entry which is preliminary data.</text>
</comment>
<dbReference type="VEuPathDB" id="FungiDB:EMCG_01782"/>
<dbReference type="AlphaFoldDB" id="A0A0G2I0P6"/>
<protein>
    <submittedName>
        <fullName evidence="1">Uncharacterized protein</fullName>
    </submittedName>
</protein>
<sequence>MASSSYTTPAAYSHATGSWAASARSARDTVKDDVMLQYGGVQVAHNVDASIEATVAHRWQAMGILPRGFYPAHPKKLMPLCIACHHAYNDPYPIWVALPEDLDRFIEFERNDYEARVWAAADGVSQPRSLPPVDILSL</sequence>
<gene>
    <name evidence="1" type="ORF">EMCG_01782</name>
</gene>
<dbReference type="EMBL" id="LCZI01000896">
    <property type="protein sequence ID" value="KKZ63923.1"/>
    <property type="molecule type" value="Genomic_DNA"/>
</dbReference>
<organism evidence="1 2">
    <name type="scientific">[Emmonsia] crescens</name>
    <dbReference type="NCBI Taxonomy" id="73230"/>
    <lineage>
        <taxon>Eukaryota</taxon>
        <taxon>Fungi</taxon>
        <taxon>Dikarya</taxon>
        <taxon>Ascomycota</taxon>
        <taxon>Pezizomycotina</taxon>
        <taxon>Eurotiomycetes</taxon>
        <taxon>Eurotiomycetidae</taxon>
        <taxon>Onygenales</taxon>
        <taxon>Ajellomycetaceae</taxon>
        <taxon>Emergomyces</taxon>
    </lineage>
</organism>
<reference evidence="2" key="1">
    <citation type="journal article" date="2015" name="PLoS Genet.">
        <title>The dynamic genome and transcriptome of the human fungal pathogen Blastomyces and close relative Emmonsia.</title>
        <authorList>
            <person name="Munoz J.F."/>
            <person name="Gauthier G.M."/>
            <person name="Desjardins C.A."/>
            <person name="Gallo J.E."/>
            <person name="Holder J."/>
            <person name="Sullivan T.D."/>
            <person name="Marty A.J."/>
            <person name="Carmen J.C."/>
            <person name="Chen Z."/>
            <person name="Ding L."/>
            <person name="Gujja S."/>
            <person name="Magrini V."/>
            <person name="Misas E."/>
            <person name="Mitreva M."/>
            <person name="Priest M."/>
            <person name="Saif S."/>
            <person name="Whiston E.A."/>
            <person name="Young S."/>
            <person name="Zeng Q."/>
            <person name="Goldman W.E."/>
            <person name="Mardis E.R."/>
            <person name="Taylor J.W."/>
            <person name="McEwen J.G."/>
            <person name="Clay O.K."/>
            <person name="Klein B.S."/>
            <person name="Cuomo C.A."/>
        </authorList>
    </citation>
    <scope>NUCLEOTIDE SEQUENCE [LARGE SCALE GENOMIC DNA]</scope>
    <source>
        <strain evidence="2">UAMH 3008</strain>
    </source>
</reference>
<evidence type="ECO:0000313" key="1">
    <source>
        <dbReference type="EMBL" id="KKZ63923.1"/>
    </source>
</evidence>
<dbReference type="OrthoDB" id="5357295at2759"/>
<accession>A0A0G2I0P6</accession>
<name>A0A0G2I0P6_9EURO</name>
<evidence type="ECO:0000313" key="2">
    <source>
        <dbReference type="Proteomes" id="UP000034164"/>
    </source>
</evidence>
<dbReference type="Proteomes" id="UP000034164">
    <property type="component" value="Unassembled WGS sequence"/>
</dbReference>